<dbReference type="Proteomes" id="UP000035491">
    <property type="component" value="Unassembled WGS sequence"/>
</dbReference>
<proteinExistence type="predicted"/>
<dbReference type="RefSeq" id="WP_016926427.1">
    <property type="nucleotide sequence ID" value="NZ_LAOO01000001.1"/>
</dbReference>
<name>A0ABR5DQN9_RICPA</name>
<reference evidence="1 2" key="1">
    <citation type="submission" date="2015-02" db="EMBL/GenBank/DDBJ databases">
        <title>Genome Sequencing of Rickettsiales.</title>
        <authorList>
            <person name="Daugherty S.C."/>
            <person name="Su Q."/>
            <person name="Abolude K."/>
            <person name="Beier-Sexton M."/>
            <person name="Carlyon J.A."/>
            <person name="Carter R."/>
            <person name="Day N.P."/>
            <person name="Dumler S.J."/>
            <person name="Dyachenko V."/>
            <person name="Godinez A."/>
            <person name="Kurtti T.J."/>
            <person name="Lichay M."/>
            <person name="Mullins K.E."/>
            <person name="Ott S."/>
            <person name="Pappas-Brown V."/>
            <person name="Paris D.H."/>
            <person name="Patel P."/>
            <person name="Richards A.L."/>
            <person name="Sadzewicz L."/>
            <person name="Sears K."/>
            <person name="Seidman D."/>
            <person name="Sengamalay N."/>
            <person name="Stenos J."/>
            <person name="Tallon L.J."/>
            <person name="Vincent G."/>
            <person name="Fraser C.M."/>
            <person name="Munderloh U."/>
            <person name="Dunning-Hotopp J.C."/>
        </authorList>
    </citation>
    <scope>NUCLEOTIDE SEQUENCE [LARGE SCALE GENOMIC DNA]</scope>
    <source>
        <strain evidence="1 2">Tate's Hell</strain>
    </source>
</reference>
<gene>
    <name evidence="1" type="ORF">RPATATE_0638</name>
</gene>
<sequence length="104" mass="11939">MDNVKSNDIKSFLAKVHKLEHCPIKLLNSLDQNLTALILKVNNIGERNLKLTKTKLLEKKDFSQDLKDLIEITYLEFTESLKNIEGFLAQKQASLKTEIKKNPT</sequence>
<accession>A0ABR5DQN9</accession>
<protein>
    <submittedName>
        <fullName evidence="1">Uncharacterized protein</fullName>
    </submittedName>
</protein>
<evidence type="ECO:0000313" key="2">
    <source>
        <dbReference type="Proteomes" id="UP000035491"/>
    </source>
</evidence>
<keyword evidence="2" id="KW-1185">Reference proteome</keyword>
<dbReference type="EMBL" id="LAOO01000001">
    <property type="protein sequence ID" value="KJW01042.1"/>
    <property type="molecule type" value="Genomic_DNA"/>
</dbReference>
<organism evidence="1 2">
    <name type="scientific">Rickettsia parkeri str. Tate's Hell</name>
    <dbReference type="NCBI Taxonomy" id="1359189"/>
    <lineage>
        <taxon>Bacteria</taxon>
        <taxon>Pseudomonadati</taxon>
        <taxon>Pseudomonadota</taxon>
        <taxon>Alphaproteobacteria</taxon>
        <taxon>Rickettsiales</taxon>
        <taxon>Rickettsiaceae</taxon>
        <taxon>Rickettsieae</taxon>
        <taxon>Rickettsia</taxon>
        <taxon>spotted fever group</taxon>
    </lineage>
</organism>
<evidence type="ECO:0000313" key="1">
    <source>
        <dbReference type="EMBL" id="KJW01042.1"/>
    </source>
</evidence>
<comment type="caution">
    <text evidence="1">The sequence shown here is derived from an EMBL/GenBank/DDBJ whole genome shotgun (WGS) entry which is preliminary data.</text>
</comment>